<dbReference type="KEGG" id="mbr:MONBRDRAFT_27581"/>
<proteinExistence type="predicted"/>
<keyword evidence="4" id="KW-1185">Reference proteome</keyword>
<dbReference type="EMBL" id="CH991561">
    <property type="protein sequence ID" value="EDQ87080.1"/>
    <property type="molecule type" value="Genomic_DNA"/>
</dbReference>
<reference evidence="3 4" key="1">
    <citation type="journal article" date="2008" name="Nature">
        <title>The genome of the choanoflagellate Monosiga brevicollis and the origin of metazoans.</title>
        <authorList>
            <consortium name="JGI Sequencing"/>
            <person name="King N."/>
            <person name="Westbrook M.J."/>
            <person name="Young S.L."/>
            <person name="Kuo A."/>
            <person name="Abedin M."/>
            <person name="Chapman J."/>
            <person name="Fairclough S."/>
            <person name="Hellsten U."/>
            <person name="Isogai Y."/>
            <person name="Letunic I."/>
            <person name="Marr M."/>
            <person name="Pincus D."/>
            <person name="Putnam N."/>
            <person name="Rokas A."/>
            <person name="Wright K.J."/>
            <person name="Zuzow R."/>
            <person name="Dirks W."/>
            <person name="Good M."/>
            <person name="Goodstein D."/>
            <person name="Lemons D."/>
            <person name="Li W."/>
            <person name="Lyons J.B."/>
            <person name="Morris A."/>
            <person name="Nichols S."/>
            <person name="Richter D.J."/>
            <person name="Salamov A."/>
            <person name="Bork P."/>
            <person name="Lim W.A."/>
            <person name="Manning G."/>
            <person name="Miller W.T."/>
            <person name="McGinnis W."/>
            <person name="Shapiro H."/>
            <person name="Tjian R."/>
            <person name="Grigoriev I.V."/>
            <person name="Rokhsar D."/>
        </authorList>
    </citation>
    <scope>NUCLEOTIDE SEQUENCE [LARGE SCALE GENOMIC DNA]</scope>
    <source>
        <strain evidence="4">MX1 / ATCC 50154</strain>
    </source>
</reference>
<feature type="domain" description="Dynamin N-terminal" evidence="2">
    <location>
        <begin position="35"/>
        <end position="131"/>
    </location>
</feature>
<dbReference type="Proteomes" id="UP000001357">
    <property type="component" value="Unassembled WGS sequence"/>
</dbReference>
<evidence type="ECO:0000313" key="4">
    <source>
        <dbReference type="Proteomes" id="UP000001357"/>
    </source>
</evidence>
<dbReference type="eggNOG" id="ENOG502QXKV">
    <property type="taxonomic scope" value="Eukaryota"/>
</dbReference>
<dbReference type="SUPFAM" id="SSF52540">
    <property type="entry name" value="P-loop containing nucleoside triphosphate hydrolases"/>
    <property type="match status" value="1"/>
</dbReference>
<dbReference type="OMA" id="WIPEDKQ"/>
<keyword evidence="1" id="KW-1133">Transmembrane helix</keyword>
<feature type="transmembrane region" description="Helical" evidence="1">
    <location>
        <begin position="298"/>
        <end position="320"/>
    </location>
</feature>
<sequence>MQKLQALYNTDHTGLCAIGQRLGLKIHAPQSKVTVLLVGNHSAGKSSFINWYIQENLQKTGVAMETNTVTLVTHGQKRETLGGEATIQAFPYFKDLAERAGLVGSLTTQISTSRERAFPLVTFIDTPGLVDGDLKYTFDIETAITLLGAKAELTCVFFDPLGQALCKRTLDIVERLQIAASGQQGKVRYYLSKADTAGTDKDRFKVITQTTQNLCRRPALNSVAFEMPVIYIPDEEDPLANRVPNQIYELCGAIDETVQHVVQNSLNGFKHDCQHLLEKIDEKLEWSLRRKSRWFRDLVTGFLCLSAALGMLFMSLYSILYPPEDGYQGAMLSPGQRVYAAVYYATVNVFAISGSSFGTYGGIYLFALVVVALAIVGIGKLSRLGPTLTKAEVKALHHDKEVVQRTLENNFERLYRLYLGESVGDGAQATAKPSSF</sequence>
<keyword evidence="1" id="KW-0472">Membrane</keyword>
<dbReference type="InterPro" id="IPR045063">
    <property type="entry name" value="Dynamin_N"/>
</dbReference>
<keyword evidence="1" id="KW-0812">Transmembrane</keyword>
<dbReference type="GeneID" id="5893342"/>
<dbReference type="RefSeq" id="XP_001748023.1">
    <property type="nucleotide sequence ID" value="XM_001747971.1"/>
</dbReference>
<accession>A9V5P9</accession>
<evidence type="ECO:0000313" key="3">
    <source>
        <dbReference type="EMBL" id="EDQ87080.1"/>
    </source>
</evidence>
<dbReference type="Pfam" id="PF00350">
    <property type="entry name" value="Dynamin_N"/>
    <property type="match status" value="1"/>
</dbReference>
<dbReference type="STRING" id="81824.A9V5P9"/>
<dbReference type="InParanoid" id="A9V5P9"/>
<protein>
    <recommendedName>
        <fullName evidence="2">Dynamin N-terminal domain-containing protein</fullName>
    </recommendedName>
</protein>
<gene>
    <name evidence="3" type="ORF">MONBRDRAFT_27581</name>
</gene>
<organism evidence="3 4">
    <name type="scientific">Monosiga brevicollis</name>
    <name type="common">Choanoflagellate</name>
    <dbReference type="NCBI Taxonomy" id="81824"/>
    <lineage>
        <taxon>Eukaryota</taxon>
        <taxon>Choanoflagellata</taxon>
        <taxon>Craspedida</taxon>
        <taxon>Salpingoecidae</taxon>
        <taxon>Monosiga</taxon>
    </lineage>
</organism>
<dbReference type="AlphaFoldDB" id="A9V5P9"/>
<name>A9V5P9_MONBE</name>
<dbReference type="Gene3D" id="3.40.50.300">
    <property type="entry name" value="P-loop containing nucleotide triphosphate hydrolases"/>
    <property type="match status" value="1"/>
</dbReference>
<evidence type="ECO:0000259" key="2">
    <source>
        <dbReference type="Pfam" id="PF00350"/>
    </source>
</evidence>
<evidence type="ECO:0000256" key="1">
    <source>
        <dbReference type="SAM" id="Phobius"/>
    </source>
</evidence>
<dbReference type="InterPro" id="IPR027417">
    <property type="entry name" value="P-loop_NTPase"/>
</dbReference>
<feature type="transmembrane region" description="Helical" evidence="1">
    <location>
        <begin position="363"/>
        <end position="381"/>
    </location>
</feature>